<reference evidence="1" key="3">
    <citation type="submission" date="2025-09" db="UniProtKB">
        <authorList>
            <consortium name="Ensembl"/>
        </authorList>
    </citation>
    <scope>IDENTIFICATION</scope>
</reference>
<dbReference type="AlphaFoldDB" id="A0A7N9CIT8"/>
<reference evidence="1 2" key="1">
    <citation type="submission" date="2013-03" db="EMBL/GenBank/DDBJ databases">
        <authorList>
            <person name="Warren W."/>
            <person name="Wilson R.K."/>
        </authorList>
    </citation>
    <scope>NUCLEOTIDE SEQUENCE</scope>
</reference>
<organism evidence="1 2">
    <name type="scientific">Macaca fascicularis</name>
    <name type="common">Crab-eating macaque</name>
    <name type="synonym">Cynomolgus monkey</name>
    <dbReference type="NCBI Taxonomy" id="9541"/>
    <lineage>
        <taxon>Eukaryota</taxon>
        <taxon>Metazoa</taxon>
        <taxon>Chordata</taxon>
        <taxon>Craniata</taxon>
        <taxon>Vertebrata</taxon>
        <taxon>Euteleostomi</taxon>
        <taxon>Mammalia</taxon>
        <taxon>Eutheria</taxon>
        <taxon>Euarchontoglires</taxon>
        <taxon>Primates</taxon>
        <taxon>Haplorrhini</taxon>
        <taxon>Catarrhini</taxon>
        <taxon>Cercopithecidae</taxon>
        <taxon>Cercopithecinae</taxon>
        <taxon>Macaca</taxon>
    </lineage>
</organism>
<protein>
    <submittedName>
        <fullName evidence="1">Uncharacterized protein</fullName>
    </submittedName>
</protein>
<dbReference type="GeneTree" id="ENSGT01120000271815"/>
<dbReference type="PANTHER" id="PTHR12138:SF152">
    <property type="entry name" value="C2H2-TYPE DOMAIN-CONTAINING PROTEIN"/>
    <property type="match status" value="1"/>
</dbReference>
<accession>A0A7N9CIT8</accession>
<dbReference type="Proteomes" id="UP000233100">
    <property type="component" value="Chromosome 7"/>
</dbReference>
<proteinExistence type="predicted"/>
<name>A0A7N9CIT8_MACFA</name>
<sequence>DSLTLSPRLECNGTILAHCNLHFPGSNNSPVPASQVAGTTDAHHQAQLIFVFLVETGFRHVGQAGLELLTSGDPPASASQSAGITGVSHRPWPKFLAEMRSHYIARAVLELLGLGLPKCWDYRHEPPCPADTQLSKRMFLKQIHSILGG</sequence>
<dbReference type="PANTHER" id="PTHR12138">
    <property type="entry name" value="PRIMATE-EXPANDED PROTEIN FAMILY"/>
    <property type="match status" value="1"/>
</dbReference>
<keyword evidence="2" id="KW-1185">Reference proteome</keyword>
<dbReference type="Ensembl" id="ENSMFAT00000079960.1">
    <property type="protein sequence ID" value="ENSMFAP00000051050.1"/>
    <property type="gene ID" value="ENSMFAG00000048815.1"/>
</dbReference>
<evidence type="ECO:0000313" key="1">
    <source>
        <dbReference type="Ensembl" id="ENSMFAP00000051050.1"/>
    </source>
</evidence>
<evidence type="ECO:0000313" key="2">
    <source>
        <dbReference type="Proteomes" id="UP000233100"/>
    </source>
</evidence>
<dbReference type="PRINTS" id="PR02045">
    <property type="entry name" value="F138DOMAIN"/>
</dbReference>
<reference evidence="1" key="2">
    <citation type="submission" date="2025-08" db="UniProtKB">
        <authorList>
            <consortium name="Ensembl"/>
        </authorList>
    </citation>
    <scope>IDENTIFICATION</scope>
</reference>